<dbReference type="SUPFAM" id="SSF51445">
    <property type="entry name" value="(Trans)glycosidases"/>
    <property type="match status" value="1"/>
</dbReference>
<organism evidence="2 3">
    <name type="scientific">Colletotrichum sublineola</name>
    <name type="common">Sorghum anthracnose fungus</name>
    <dbReference type="NCBI Taxonomy" id="1173701"/>
    <lineage>
        <taxon>Eukaryota</taxon>
        <taxon>Fungi</taxon>
        <taxon>Dikarya</taxon>
        <taxon>Ascomycota</taxon>
        <taxon>Pezizomycotina</taxon>
        <taxon>Sordariomycetes</taxon>
        <taxon>Hypocreomycetidae</taxon>
        <taxon>Glomerellales</taxon>
        <taxon>Glomerellaceae</taxon>
        <taxon>Colletotrichum</taxon>
        <taxon>Colletotrichum graminicola species complex</taxon>
    </lineage>
</organism>
<evidence type="ECO:0000313" key="3">
    <source>
        <dbReference type="Proteomes" id="UP000027238"/>
    </source>
</evidence>
<dbReference type="HOGENOM" id="CLU_025930_0_0_1"/>
<dbReference type="InterPro" id="IPR039514">
    <property type="entry name" value="6GAL-like"/>
</dbReference>
<dbReference type="EMBL" id="JMSE01000212">
    <property type="protein sequence ID" value="KDN71284.1"/>
    <property type="molecule type" value="Genomic_DNA"/>
</dbReference>
<dbReference type="InterPro" id="IPR039743">
    <property type="entry name" value="6GAL/EXGAL"/>
</dbReference>
<name>A0A066XUC7_COLSU</name>
<dbReference type="InterPro" id="IPR017853">
    <property type="entry name" value="GH"/>
</dbReference>
<keyword evidence="3" id="KW-1185">Reference proteome</keyword>
<feature type="domain" description="Endo-beta-1,6-galactanase-like" evidence="1">
    <location>
        <begin position="47"/>
        <end position="276"/>
    </location>
</feature>
<dbReference type="Gene3D" id="2.60.40.1180">
    <property type="entry name" value="Golgi alpha-mannosidase II"/>
    <property type="match status" value="1"/>
</dbReference>
<dbReference type="STRING" id="1173701.A0A066XUC7"/>
<dbReference type="OrthoDB" id="2012278at2759"/>
<accession>A0A066XUC7</accession>
<sequence length="505" mass="55697">MSWRTARAAAAAADSGSSQTPAMQLKSLAAVTALGLASVSPAVADTTTTIDPTSNRGTWEGWGTSLAWWARRFGTRDDLADIFFTTKTTAFAGANLPGLGFNIVRHNAGASSWNSVGGESMVVSPRMMPSRQIEGHWVDWYSSDPASASWRWDVDASQRTMTQKAKSRGANRFELFSNSPMWWMTKNHNPSGAADGSENIQSWNLQQHAVYMATIAKYAKDNWGITFESVEPFNEPTANWWKADGTQEGCHIDVATQATIISALRTELNNRGLNSMTIAASDESYYDQAAATLRGLGDAALRNIARVNVHGYQYGDGQRDQVFDLASARGLRLWNSEYGESDATGEQLVSNLILDFRWLRPTGWVYWQVLDGGGWGLIDADNEAGTVGAANQKYFVLAQFARHIREGMRILDGGSDNVVAAYDAVQSKLVIVAINWGNAQYLNFDLSRFTQASTDGALVTRWRTQVGSGDRYVQVTDDTRMSGTRFWSWFESKMVQTFEVNNVKL</sequence>
<evidence type="ECO:0000259" key="1">
    <source>
        <dbReference type="Pfam" id="PF14587"/>
    </source>
</evidence>
<dbReference type="GO" id="GO:0004553">
    <property type="term" value="F:hydrolase activity, hydrolyzing O-glycosyl compounds"/>
    <property type="evidence" value="ECO:0007669"/>
    <property type="project" value="InterPro"/>
</dbReference>
<dbReference type="PANTHER" id="PTHR42767:SF1">
    <property type="entry name" value="ENDO-BETA-1,6-GALACTANASE-LIKE DOMAIN-CONTAINING PROTEIN"/>
    <property type="match status" value="1"/>
</dbReference>
<dbReference type="Proteomes" id="UP000027238">
    <property type="component" value="Unassembled WGS sequence"/>
</dbReference>
<dbReference type="Gene3D" id="3.20.20.80">
    <property type="entry name" value="Glycosidases"/>
    <property type="match status" value="1"/>
</dbReference>
<reference evidence="3" key="1">
    <citation type="journal article" date="2014" name="Genome Announc.">
        <title>Draft genome sequence of Colletotrichum sublineola, a destructive pathogen of cultivated sorghum.</title>
        <authorList>
            <person name="Baroncelli R."/>
            <person name="Sanz-Martin J.M."/>
            <person name="Rech G.E."/>
            <person name="Sukno S.A."/>
            <person name="Thon M.R."/>
        </authorList>
    </citation>
    <scope>NUCLEOTIDE SEQUENCE [LARGE SCALE GENOMIC DNA]</scope>
    <source>
        <strain evidence="3">TX430BB</strain>
    </source>
</reference>
<protein>
    <submittedName>
        <fullName evidence="2">Putative endo-beta-1,6-galactanase</fullName>
    </submittedName>
</protein>
<dbReference type="Pfam" id="PF14587">
    <property type="entry name" value="Glyco_hydr_30_2"/>
    <property type="match status" value="1"/>
</dbReference>
<comment type="caution">
    <text evidence="2">The sequence shown here is derived from an EMBL/GenBank/DDBJ whole genome shotgun (WGS) entry which is preliminary data.</text>
</comment>
<dbReference type="InterPro" id="IPR013780">
    <property type="entry name" value="Glyco_hydro_b"/>
</dbReference>
<dbReference type="eggNOG" id="ENOG502QQKZ">
    <property type="taxonomic scope" value="Eukaryota"/>
</dbReference>
<proteinExistence type="predicted"/>
<dbReference type="AlphaFoldDB" id="A0A066XUC7"/>
<dbReference type="PANTHER" id="PTHR42767">
    <property type="entry name" value="ENDO-BETA-1,6-GALACTANASE"/>
    <property type="match status" value="1"/>
</dbReference>
<evidence type="ECO:0000313" key="2">
    <source>
        <dbReference type="EMBL" id="KDN71284.1"/>
    </source>
</evidence>
<gene>
    <name evidence="2" type="ORF">CSUB01_08452</name>
</gene>
<dbReference type="OMA" id="AWWAKAF"/>